<evidence type="ECO:0000259" key="9">
    <source>
        <dbReference type="PROSITE" id="PS50157"/>
    </source>
</evidence>
<dbReference type="EMBL" id="BGPR01001331">
    <property type="protein sequence ID" value="GBM51308.1"/>
    <property type="molecule type" value="Genomic_DNA"/>
</dbReference>
<dbReference type="AlphaFoldDB" id="A0A4Y2GFI4"/>
<comment type="similarity">
    <text evidence="7">Belongs to the snail C2H2-type zinc-finger protein family.</text>
</comment>
<dbReference type="GO" id="GO:0005634">
    <property type="term" value="C:nucleus"/>
    <property type="evidence" value="ECO:0007669"/>
    <property type="project" value="UniProtKB-SubCell"/>
</dbReference>
<feature type="domain" description="C2H2-type" evidence="9">
    <location>
        <begin position="73"/>
        <end position="100"/>
    </location>
</feature>
<keyword evidence="5" id="KW-0862">Zinc</keyword>
<dbReference type="PROSITE" id="PS50157">
    <property type="entry name" value="ZINC_FINGER_C2H2_2"/>
    <property type="match status" value="2"/>
</dbReference>
<dbReference type="PANTHER" id="PTHR24388">
    <property type="entry name" value="ZINC FINGER PROTEIN"/>
    <property type="match status" value="1"/>
</dbReference>
<comment type="subcellular location">
    <subcellularLocation>
        <location evidence="1">Nucleus</location>
    </subcellularLocation>
</comment>
<dbReference type="InterPro" id="IPR050527">
    <property type="entry name" value="Snail/Krueppel_Znf"/>
</dbReference>
<dbReference type="GO" id="GO:0008270">
    <property type="term" value="F:zinc ion binding"/>
    <property type="evidence" value="ECO:0007669"/>
    <property type="project" value="UniProtKB-KW"/>
</dbReference>
<reference evidence="10 11" key="1">
    <citation type="journal article" date="2019" name="Sci. Rep.">
        <title>Orb-weaving spider Araneus ventricosus genome elucidates the spidroin gene catalogue.</title>
        <authorList>
            <person name="Kono N."/>
            <person name="Nakamura H."/>
            <person name="Ohtoshi R."/>
            <person name="Moran D.A.P."/>
            <person name="Shinohara A."/>
            <person name="Yoshida Y."/>
            <person name="Fujiwara M."/>
            <person name="Mori M."/>
            <person name="Tomita M."/>
            <person name="Arakawa K."/>
        </authorList>
    </citation>
    <scope>NUCLEOTIDE SEQUENCE [LARGE SCALE GENOMIC DNA]</scope>
</reference>
<dbReference type="SUPFAM" id="SSF57667">
    <property type="entry name" value="beta-beta-alpha zinc fingers"/>
    <property type="match status" value="1"/>
</dbReference>
<dbReference type="OrthoDB" id="654211at2759"/>
<keyword evidence="2" id="KW-0479">Metal-binding</keyword>
<evidence type="ECO:0000313" key="10">
    <source>
        <dbReference type="EMBL" id="GBM51308.1"/>
    </source>
</evidence>
<dbReference type="InterPro" id="IPR013087">
    <property type="entry name" value="Znf_C2H2_type"/>
</dbReference>
<evidence type="ECO:0000256" key="5">
    <source>
        <dbReference type="ARBA" id="ARBA00022833"/>
    </source>
</evidence>
<gene>
    <name evidence="10" type="primary">ZNF358_3</name>
    <name evidence="10" type="ORF">AVEN_164384_1</name>
</gene>
<dbReference type="Proteomes" id="UP000499080">
    <property type="component" value="Unassembled WGS sequence"/>
</dbReference>
<organism evidence="10 11">
    <name type="scientific">Araneus ventricosus</name>
    <name type="common">Orbweaver spider</name>
    <name type="synonym">Epeira ventricosa</name>
    <dbReference type="NCBI Taxonomy" id="182803"/>
    <lineage>
        <taxon>Eukaryota</taxon>
        <taxon>Metazoa</taxon>
        <taxon>Ecdysozoa</taxon>
        <taxon>Arthropoda</taxon>
        <taxon>Chelicerata</taxon>
        <taxon>Arachnida</taxon>
        <taxon>Araneae</taxon>
        <taxon>Araneomorphae</taxon>
        <taxon>Entelegynae</taxon>
        <taxon>Araneoidea</taxon>
        <taxon>Araneidae</taxon>
        <taxon>Araneus</taxon>
    </lineage>
</organism>
<comment type="caution">
    <text evidence="10">The sequence shown here is derived from an EMBL/GenBank/DDBJ whole genome shotgun (WGS) entry which is preliminary data.</text>
</comment>
<evidence type="ECO:0000256" key="2">
    <source>
        <dbReference type="ARBA" id="ARBA00022723"/>
    </source>
</evidence>
<sequence>MIQRITFWSVLDWDSFQKHNIALDSFVFPMDICPGPEDNILEHLRLEPGISEIDDGESRELYEKKIIEGHTVHFCMVCKYRSSKITNMKHHVRTHTGEKPFPCPLCGKRFTQKVNALHHILRVHASRKC</sequence>
<dbReference type="FunFam" id="3.30.160.60:FF:000100">
    <property type="entry name" value="Zinc finger 45-like"/>
    <property type="match status" value="1"/>
</dbReference>
<proteinExistence type="inferred from homology"/>
<evidence type="ECO:0000256" key="7">
    <source>
        <dbReference type="ARBA" id="ARBA00037948"/>
    </source>
</evidence>
<evidence type="ECO:0000256" key="6">
    <source>
        <dbReference type="ARBA" id="ARBA00023242"/>
    </source>
</evidence>
<feature type="domain" description="C2H2-type" evidence="9">
    <location>
        <begin position="101"/>
        <end position="129"/>
    </location>
</feature>
<feature type="non-terminal residue" evidence="10">
    <location>
        <position position="129"/>
    </location>
</feature>
<dbReference type="InterPro" id="IPR036236">
    <property type="entry name" value="Znf_C2H2_sf"/>
</dbReference>
<protein>
    <submittedName>
        <fullName evidence="10">Zinc finger protein 358</fullName>
    </submittedName>
</protein>
<dbReference type="PANTHER" id="PTHR24388:SF54">
    <property type="entry name" value="PROTEIN ESCARGOT"/>
    <property type="match status" value="1"/>
</dbReference>
<evidence type="ECO:0000256" key="1">
    <source>
        <dbReference type="ARBA" id="ARBA00004123"/>
    </source>
</evidence>
<name>A0A4Y2GFI4_ARAVE</name>
<dbReference type="SMART" id="SM00355">
    <property type="entry name" value="ZnF_C2H2"/>
    <property type="match status" value="2"/>
</dbReference>
<keyword evidence="3" id="KW-0677">Repeat</keyword>
<dbReference type="GO" id="GO:0000978">
    <property type="term" value="F:RNA polymerase II cis-regulatory region sequence-specific DNA binding"/>
    <property type="evidence" value="ECO:0007669"/>
    <property type="project" value="TreeGrafter"/>
</dbReference>
<keyword evidence="11" id="KW-1185">Reference proteome</keyword>
<keyword evidence="4 8" id="KW-0863">Zinc-finger</keyword>
<dbReference type="PROSITE" id="PS00028">
    <property type="entry name" value="ZINC_FINGER_C2H2_1"/>
    <property type="match status" value="1"/>
</dbReference>
<evidence type="ECO:0000313" key="11">
    <source>
        <dbReference type="Proteomes" id="UP000499080"/>
    </source>
</evidence>
<evidence type="ECO:0000256" key="4">
    <source>
        <dbReference type="ARBA" id="ARBA00022771"/>
    </source>
</evidence>
<evidence type="ECO:0000256" key="8">
    <source>
        <dbReference type="PROSITE-ProRule" id="PRU00042"/>
    </source>
</evidence>
<evidence type="ECO:0000256" key="3">
    <source>
        <dbReference type="ARBA" id="ARBA00022737"/>
    </source>
</evidence>
<accession>A0A4Y2GFI4</accession>
<dbReference type="Gene3D" id="3.30.160.60">
    <property type="entry name" value="Classic Zinc Finger"/>
    <property type="match status" value="2"/>
</dbReference>
<dbReference type="GO" id="GO:0000981">
    <property type="term" value="F:DNA-binding transcription factor activity, RNA polymerase II-specific"/>
    <property type="evidence" value="ECO:0007669"/>
    <property type="project" value="TreeGrafter"/>
</dbReference>
<keyword evidence="6" id="KW-0539">Nucleus</keyword>